<feature type="chain" id="PRO_5040114539" evidence="1">
    <location>
        <begin position="26"/>
        <end position="216"/>
    </location>
</feature>
<dbReference type="EMBL" id="ML996242">
    <property type="protein sequence ID" value="KAF2729559.1"/>
    <property type="molecule type" value="Genomic_DNA"/>
</dbReference>
<reference evidence="2" key="1">
    <citation type="journal article" date="2020" name="Stud. Mycol.">
        <title>101 Dothideomycetes genomes: a test case for predicting lifestyles and emergence of pathogens.</title>
        <authorList>
            <person name="Haridas S."/>
            <person name="Albert R."/>
            <person name="Binder M."/>
            <person name="Bloem J."/>
            <person name="Labutti K."/>
            <person name="Salamov A."/>
            <person name="Andreopoulos B."/>
            <person name="Baker S."/>
            <person name="Barry K."/>
            <person name="Bills G."/>
            <person name="Bluhm B."/>
            <person name="Cannon C."/>
            <person name="Castanera R."/>
            <person name="Culley D."/>
            <person name="Daum C."/>
            <person name="Ezra D."/>
            <person name="Gonzalez J."/>
            <person name="Henrissat B."/>
            <person name="Kuo A."/>
            <person name="Liang C."/>
            <person name="Lipzen A."/>
            <person name="Lutzoni F."/>
            <person name="Magnuson J."/>
            <person name="Mondo S."/>
            <person name="Nolan M."/>
            <person name="Ohm R."/>
            <person name="Pangilinan J."/>
            <person name="Park H.-J."/>
            <person name="Ramirez L."/>
            <person name="Alfaro M."/>
            <person name="Sun H."/>
            <person name="Tritt A."/>
            <person name="Yoshinaga Y."/>
            <person name="Zwiers L.-H."/>
            <person name="Turgeon B."/>
            <person name="Goodwin S."/>
            <person name="Spatafora J."/>
            <person name="Crous P."/>
            <person name="Grigoriev I."/>
        </authorList>
    </citation>
    <scope>NUCLEOTIDE SEQUENCE</scope>
    <source>
        <strain evidence="2">CBS 125425</strain>
    </source>
</reference>
<keyword evidence="1" id="KW-0732">Signal</keyword>
<protein>
    <submittedName>
        <fullName evidence="2">Uncharacterized protein</fullName>
    </submittedName>
</protein>
<feature type="signal peptide" evidence="1">
    <location>
        <begin position="1"/>
        <end position="25"/>
    </location>
</feature>
<proteinExistence type="predicted"/>
<evidence type="ECO:0000256" key="1">
    <source>
        <dbReference type="SAM" id="SignalP"/>
    </source>
</evidence>
<sequence>MRFFKIAPLLAAAVFAAKPWNPVDGQFYQIDCLNFNESNKVLTDNAVLRQNGQEDNVGIWLAKPAAMSNPPFAFNLVAVGNNHYKVIQKDTGKKLYYVPAANSVVPDAPWPFQLASDCAAAPEGWYGDSWVVKDMAGTLVALGSLPVLGLEGAGTNGSFEDSADEFSVLREDFPRCYMAGDHCDGYSLVINCRTTTSLCQGIRDHRVYLHLFEYND</sequence>
<keyword evidence="3" id="KW-1185">Reference proteome</keyword>
<gene>
    <name evidence="2" type="ORF">EJ04DRAFT_568561</name>
</gene>
<evidence type="ECO:0000313" key="3">
    <source>
        <dbReference type="Proteomes" id="UP000799444"/>
    </source>
</evidence>
<accession>A0A9P4QR53</accession>
<name>A0A9P4QR53_9PLEO</name>
<evidence type="ECO:0000313" key="2">
    <source>
        <dbReference type="EMBL" id="KAF2729559.1"/>
    </source>
</evidence>
<dbReference type="Proteomes" id="UP000799444">
    <property type="component" value="Unassembled WGS sequence"/>
</dbReference>
<organism evidence="2 3">
    <name type="scientific">Polyplosphaeria fusca</name>
    <dbReference type="NCBI Taxonomy" id="682080"/>
    <lineage>
        <taxon>Eukaryota</taxon>
        <taxon>Fungi</taxon>
        <taxon>Dikarya</taxon>
        <taxon>Ascomycota</taxon>
        <taxon>Pezizomycotina</taxon>
        <taxon>Dothideomycetes</taxon>
        <taxon>Pleosporomycetidae</taxon>
        <taxon>Pleosporales</taxon>
        <taxon>Tetraplosphaeriaceae</taxon>
        <taxon>Polyplosphaeria</taxon>
    </lineage>
</organism>
<dbReference type="AlphaFoldDB" id="A0A9P4QR53"/>
<comment type="caution">
    <text evidence="2">The sequence shown here is derived from an EMBL/GenBank/DDBJ whole genome shotgun (WGS) entry which is preliminary data.</text>
</comment>